<sequence>MMGTNVKISSEIPCVNCGLRGGKVANLMFPTRPLPLDLLRSPRFPNEGDILDIMQNIKSAQSDMTILDSEISRIHAVLNELRTQRKEAQAYIRSQKALLAPVRRIPEEILGEIFMASGYNVEFSGMNTFVWILPLVCSRWRQVALSLPKLWSNPWIDLKYIIDGNIPITYAQKLFEICINRSGSHPLHIRLTMSESVERSVFLERFILKILSTSKRWETLLIGAESLAIIQETFNTIVPLPLLKVLTIRNRCNLPLLPFDIFSDAPSLEEVNLHVTDEPLQSYIIPWSQITRLTMFSGLPLFGDFFSVLREMTQLVYLDLSGTYFRDHSYYDIPIQPSKTVTLPSVQQFHVRCSLAAIAVAHSFEFPNLKEFFISFSPRTDYHELECIEAINGFIYRSKCSVQMLHFEGSLTDNTDNVILLLSAMNSIIKLIFDCEKASAMMVLNYLTKLDDHENLVILPNLSDLSLENTQKNSLETILALLRVRSCTKHVEEFSYTATPPSCLRQLRLCSMHCSMDDIMELVQISSENGVKLSVG</sequence>
<dbReference type="SUPFAM" id="SSF52047">
    <property type="entry name" value="RNI-like"/>
    <property type="match status" value="1"/>
</dbReference>
<keyword evidence="2" id="KW-1185">Reference proteome</keyword>
<evidence type="ECO:0000313" key="1">
    <source>
        <dbReference type="EMBL" id="TFK32306.1"/>
    </source>
</evidence>
<accession>A0A5C3LK76</accession>
<evidence type="ECO:0000313" key="2">
    <source>
        <dbReference type="Proteomes" id="UP000308652"/>
    </source>
</evidence>
<dbReference type="InterPro" id="IPR032675">
    <property type="entry name" value="LRR_dom_sf"/>
</dbReference>
<dbReference type="STRING" id="68775.A0A5C3LK76"/>
<dbReference type="Gene3D" id="3.80.10.10">
    <property type="entry name" value="Ribonuclease Inhibitor"/>
    <property type="match status" value="1"/>
</dbReference>
<reference evidence="1 2" key="1">
    <citation type="journal article" date="2019" name="Nat. Ecol. Evol.">
        <title>Megaphylogeny resolves global patterns of mushroom evolution.</title>
        <authorList>
            <person name="Varga T."/>
            <person name="Krizsan K."/>
            <person name="Foldi C."/>
            <person name="Dima B."/>
            <person name="Sanchez-Garcia M."/>
            <person name="Sanchez-Ramirez S."/>
            <person name="Szollosi G.J."/>
            <person name="Szarkandi J.G."/>
            <person name="Papp V."/>
            <person name="Albert L."/>
            <person name="Andreopoulos W."/>
            <person name="Angelini C."/>
            <person name="Antonin V."/>
            <person name="Barry K.W."/>
            <person name="Bougher N.L."/>
            <person name="Buchanan P."/>
            <person name="Buyck B."/>
            <person name="Bense V."/>
            <person name="Catcheside P."/>
            <person name="Chovatia M."/>
            <person name="Cooper J."/>
            <person name="Damon W."/>
            <person name="Desjardin D."/>
            <person name="Finy P."/>
            <person name="Geml J."/>
            <person name="Haridas S."/>
            <person name="Hughes K."/>
            <person name="Justo A."/>
            <person name="Karasinski D."/>
            <person name="Kautmanova I."/>
            <person name="Kiss B."/>
            <person name="Kocsube S."/>
            <person name="Kotiranta H."/>
            <person name="LaButti K.M."/>
            <person name="Lechner B.E."/>
            <person name="Liimatainen K."/>
            <person name="Lipzen A."/>
            <person name="Lukacs Z."/>
            <person name="Mihaltcheva S."/>
            <person name="Morgado L.N."/>
            <person name="Niskanen T."/>
            <person name="Noordeloos M.E."/>
            <person name="Ohm R.A."/>
            <person name="Ortiz-Santana B."/>
            <person name="Ovrebo C."/>
            <person name="Racz N."/>
            <person name="Riley R."/>
            <person name="Savchenko A."/>
            <person name="Shiryaev A."/>
            <person name="Soop K."/>
            <person name="Spirin V."/>
            <person name="Szebenyi C."/>
            <person name="Tomsovsky M."/>
            <person name="Tulloss R.E."/>
            <person name="Uehling J."/>
            <person name="Grigoriev I.V."/>
            <person name="Vagvolgyi C."/>
            <person name="Papp T."/>
            <person name="Martin F.M."/>
            <person name="Miettinen O."/>
            <person name="Hibbett D.S."/>
            <person name="Nagy L.G."/>
        </authorList>
    </citation>
    <scope>NUCLEOTIDE SEQUENCE [LARGE SCALE GENOMIC DNA]</scope>
    <source>
        <strain evidence="1 2">CBS 166.37</strain>
    </source>
</reference>
<protein>
    <submittedName>
        <fullName evidence="1">Uncharacterized protein</fullName>
    </submittedName>
</protein>
<dbReference type="Proteomes" id="UP000308652">
    <property type="component" value="Unassembled WGS sequence"/>
</dbReference>
<dbReference type="AlphaFoldDB" id="A0A5C3LK76"/>
<dbReference type="OrthoDB" id="3025967at2759"/>
<proteinExistence type="predicted"/>
<gene>
    <name evidence="1" type="ORF">BDQ12DRAFT_692698</name>
</gene>
<name>A0A5C3LK76_9AGAR</name>
<organism evidence="1 2">
    <name type="scientific">Crucibulum laeve</name>
    <dbReference type="NCBI Taxonomy" id="68775"/>
    <lineage>
        <taxon>Eukaryota</taxon>
        <taxon>Fungi</taxon>
        <taxon>Dikarya</taxon>
        <taxon>Basidiomycota</taxon>
        <taxon>Agaricomycotina</taxon>
        <taxon>Agaricomycetes</taxon>
        <taxon>Agaricomycetidae</taxon>
        <taxon>Agaricales</taxon>
        <taxon>Agaricineae</taxon>
        <taxon>Nidulariaceae</taxon>
        <taxon>Crucibulum</taxon>
    </lineage>
</organism>
<dbReference type="EMBL" id="ML213679">
    <property type="protein sequence ID" value="TFK32306.1"/>
    <property type="molecule type" value="Genomic_DNA"/>
</dbReference>